<comment type="caution">
    <text evidence="4">The sequence shown here is derived from an EMBL/GenBank/DDBJ whole genome shotgun (WGS) entry which is preliminary data.</text>
</comment>
<keyword evidence="2" id="KW-1133">Transmembrane helix</keyword>
<feature type="transmembrane region" description="Helical" evidence="2">
    <location>
        <begin position="32"/>
        <end position="50"/>
    </location>
</feature>
<sequence>MKRKRAGDGEVFQISGAREGLSDDIRGRQRRYAISMAVRTVCVLLAVVLWHVQTVIAAICLVGGLVLPYVAVVVANAGRSNDTSLPPAFVPGPTRNVLEPGADPHAVGDPHSVGDPGRDDEQDRGTPG</sequence>
<evidence type="ECO:0000313" key="5">
    <source>
        <dbReference type="Proteomes" id="UP001156398"/>
    </source>
</evidence>
<name>A0AA90K0Q1_9ACTN</name>
<protein>
    <submittedName>
        <fullName evidence="4">DUF3099 domain-containing protein</fullName>
    </submittedName>
</protein>
<dbReference type="EMBL" id="JABXJJ020000042">
    <property type="protein sequence ID" value="MDI5973226.1"/>
    <property type="molecule type" value="Genomic_DNA"/>
</dbReference>
<dbReference type="Proteomes" id="UP001156398">
    <property type="component" value="Unassembled WGS sequence"/>
</dbReference>
<evidence type="ECO:0000313" key="3">
    <source>
        <dbReference type="EMBL" id="MDI5963084.1"/>
    </source>
</evidence>
<accession>A0AA90K0Q1</accession>
<feature type="compositionally biased region" description="Basic and acidic residues" evidence="1">
    <location>
        <begin position="116"/>
        <end position="128"/>
    </location>
</feature>
<gene>
    <name evidence="3" type="ORF">POF43_010260</name>
    <name evidence="4" type="ORF">POF50_028425</name>
</gene>
<dbReference type="AlphaFoldDB" id="A0AA90K0Q1"/>
<keyword evidence="2" id="KW-0812">Transmembrane</keyword>
<feature type="region of interest" description="Disordered" evidence="1">
    <location>
        <begin position="80"/>
        <end position="128"/>
    </location>
</feature>
<reference evidence="4 5" key="1">
    <citation type="submission" date="2023-05" db="EMBL/GenBank/DDBJ databases">
        <title>Streptantibioticus silvisoli sp. nov., acidotolerant actinomycetes 1 from pine litter.</title>
        <authorList>
            <person name="Swiecimska M."/>
            <person name="Golinska P."/>
            <person name="Sangal V."/>
            <person name="Wachnowicz B."/>
            <person name="Goodfellow M."/>
        </authorList>
    </citation>
    <scope>NUCLEOTIDE SEQUENCE</scope>
    <source>
        <strain evidence="4">SL13</strain>
        <strain evidence="3 5">SL54</strain>
    </source>
</reference>
<dbReference type="EMBL" id="JAAGKO020000011">
    <property type="protein sequence ID" value="MDI5963084.1"/>
    <property type="molecule type" value="Genomic_DNA"/>
</dbReference>
<proteinExistence type="predicted"/>
<dbReference type="Pfam" id="PF11298">
    <property type="entry name" value="DUF3099"/>
    <property type="match status" value="1"/>
</dbReference>
<feature type="transmembrane region" description="Helical" evidence="2">
    <location>
        <begin position="56"/>
        <end position="75"/>
    </location>
</feature>
<dbReference type="InterPro" id="IPR021449">
    <property type="entry name" value="DUF3099"/>
</dbReference>
<keyword evidence="2" id="KW-0472">Membrane</keyword>
<organism evidence="4">
    <name type="scientific">Streptantibioticus silvisoli</name>
    <dbReference type="NCBI Taxonomy" id="2705255"/>
    <lineage>
        <taxon>Bacteria</taxon>
        <taxon>Bacillati</taxon>
        <taxon>Actinomycetota</taxon>
        <taxon>Actinomycetes</taxon>
        <taxon>Kitasatosporales</taxon>
        <taxon>Streptomycetaceae</taxon>
        <taxon>Streptantibioticus</taxon>
    </lineage>
</organism>
<evidence type="ECO:0000313" key="4">
    <source>
        <dbReference type="EMBL" id="MDI5973226.1"/>
    </source>
</evidence>
<keyword evidence="5" id="KW-1185">Reference proteome</keyword>
<evidence type="ECO:0000256" key="2">
    <source>
        <dbReference type="SAM" id="Phobius"/>
    </source>
</evidence>
<evidence type="ECO:0000256" key="1">
    <source>
        <dbReference type="SAM" id="MobiDB-lite"/>
    </source>
</evidence>